<dbReference type="EMBL" id="PSZD01000012">
    <property type="protein sequence ID" value="PPJ26490.1"/>
    <property type="molecule type" value="Genomic_DNA"/>
</dbReference>
<dbReference type="Pfam" id="PF00126">
    <property type="entry name" value="HTH_1"/>
    <property type="match status" value="1"/>
</dbReference>
<dbReference type="InterPro" id="IPR000847">
    <property type="entry name" value="LysR_HTH_N"/>
</dbReference>
<keyword evidence="4" id="KW-1185">Reference proteome</keyword>
<protein>
    <recommendedName>
        <fullName evidence="2">HTH lysR-type domain-containing protein</fullName>
    </recommendedName>
</protein>
<dbReference type="InterPro" id="IPR036388">
    <property type="entry name" value="WH-like_DNA-bd_sf"/>
</dbReference>
<proteinExistence type="predicted"/>
<dbReference type="AlphaFoldDB" id="A0A2S6A3U0"/>
<evidence type="ECO:0000313" key="3">
    <source>
        <dbReference type="EMBL" id="PPJ26490.1"/>
    </source>
</evidence>
<evidence type="ECO:0000259" key="2">
    <source>
        <dbReference type="Pfam" id="PF00126"/>
    </source>
</evidence>
<dbReference type="Proteomes" id="UP000238356">
    <property type="component" value="Unassembled WGS sequence"/>
</dbReference>
<feature type="compositionally biased region" description="Basic and acidic residues" evidence="1">
    <location>
        <begin position="543"/>
        <end position="569"/>
    </location>
</feature>
<dbReference type="SUPFAM" id="SSF46785">
    <property type="entry name" value="Winged helix' DNA-binding domain"/>
    <property type="match status" value="2"/>
</dbReference>
<dbReference type="InterPro" id="IPR036390">
    <property type="entry name" value="WH_DNA-bd_sf"/>
</dbReference>
<name>A0A2S6A3U0_9NOCA</name>
<reference evidence="3 4" key="1">
    <citation type="submission" date="2018-02" db="EMBL/GenBank/DDBJ databases">
        <title>8 Nocardia nova and 1 Nocardia cyriacigeorgica strain used for evolution to TMP-SMX.</title>
        <authorList>
            <person name="Mehta H."/>
            <person name="Weng J."/>
            <person name="Shamoo Y."/>
        </authorList>
    </citation>
    <scope>NUCLEOTIDE SEQUENCE [LARGE SCALE GENOMIC DNA]</scope>
    <source>
        <strain evidence="3 4">BAA2227</strain>
    </source>
</reference>
<evidence type="ECO:0000313" key="4">
    <source>
        <dbReference type="Proteomes" id="UP000238356"/>
    </source>
</evidence>
<comment type="caution">
    <text evidence="3">The sequence shown here is derived from an EMBL/GenBank/DDBJ whole genome shotgun (WGS) entry which is preliminary data.</text>
</comment>
<feature type="region of interest" description="Disordered" evidence="1">
    <location>
        <begin position="535"/>
        <end position="569"/>
    </location>
</feature>
<accession>A0A2S6A3U0</accession>
<gene>
    <name evidence="3" type="ORF">C5F51_20315</name>
</gene>
<dbReference type="Gene3D" id="1.10.10.10">
    <property type="entry name" value="Winged helix-like DNA-binding domain superfamily/Winged helix DNA-binding domain"/>
    <property type="match status" value="1"/>
</dbReference>
<evidence type="ECO:0000256" key="1">
    <source>
        <dbReference type="SAM" id="MobiDB-lite"/>
    </source>
</evidence>
<dbReference type="GO" id="GO:0003700">
    <property type="term" value="F:DNA-binding transcription factor activity"/>
    <property type="evidence" value="ECO:0007669"/>
    <property type="project" value="InterPro"/>
</dbReference>
<sequence length="569" mass="64311">MTGQVVTILGKLTSYLDLHGAGIDYQRRRDRVAGEIIDQATWRELAFAVDAHPGDDRRKLRLRHANRYLHQMLTGADLADPRHPMAFRGTDDRSQYLRFTTSMTIPLRQALRQHATNVLADLEINEPVTWSPPATLADGLTFPGIDLNQLDIDQIEQLVVHEHRRLVDVADILGVHIEHIRFALERLDRPQRSWPKSAPPSAWRRENETAQILTREFFEREHLHAGHTLTALASTTGFSITVLSRFARRRGIKVRKGKAPSRIDPAWLREQYVDQRRSMPDIAEELGTIPGVVRNALRRLNIPSRAPGSASWREVNLTYHELPTSIRQAVEGTYGGWKRLRRFQIAMQFPMLKSAAPYLGISPSALANQLERLELDLGGPLFTRQAGALPQKPTPLGQALLTDLATAQVTACMLAALDTSDCPSMPDPETLARHRPFRDLAVEPLSIGQARHNLLAAIVIYDPASEFFPLEIIRKTAGKSTTVHRLLAQMTAANWVTRRMETDAERDRRVQSNPNAQRRTYYRFTPDGYRAALRATQTSSSAESEKPMRQPHRKTDEKHAIRAGHDDKV</sequence>
<feature type="domain" description="HTH lysR-type" evidence="2">
    <location>
        <begin position="338"/>
        <end position="398"/>
    </location>
</feature>
<organism evidence="3 4">
    <name type="scientific">Nocardia nova</name>
    <dbReference type="NCBI Taxonomy" id="37330"/>
    <lineage>
        <taxon>Bacteria</taxon>
        <taxon>Bacillati</taxon>
        <taxon>Actinomycetota</taxon>
        <taxon>Actinomycetes</taxon>
        <taxon>Mycobacteriales</taxon>
        <taxon>Nocardiaceae</taxon>
        <taxon>Nocardia</taxon>
    </lineage>
</organism>